<name>A0A3S3AAU8_9NOCA</name>
<feature type="transmembrane region" description="Helical" evidence="11">
    <location>
        <begin position="244"/>
        <end position="273"/>
    </location>
</feature>
<evidence type="ECO:0000256" key="3">
    <source>
        <dbReference type="ARBA" id="ARBA00022448"/>
    </source>
</evidence>
<keyword evidence="10 11" id="KW-0066">ATP synthesis</keyword>
<dbReference type="CDD" id="cd00310">
    <property type="entry name" value="ATP-synt_Fo_a_6"/>
    <property type="match status" value="1"/>
</dbReference>
<dbReference type="HAMAP" id="MF_01393">
    <property type="entry name" value="ATP_synth_a_bact"/>
    <property type="match status" value="1"/>
</dbReference>
<dbReference type="NCBIfam" id="TIGR01131">
    <property type="entry name" value="ATP_synt_6_or_A"/>
    <property type="match status" value="1"/>
</dbReference>
<dbReference type="InterPro" id="IPR000568">
    <property type="entry name" value="ATP_synth_F0_asu"/>
</dbReference>
<dbReference type="RefSeq" id="WP_127944197.1">
    <property type="nucleotide sequence ID" value="NZ_RKLN01000001.1"/>
</dbReference>
<feature type="transmembrane region" description="Helical" evidence="11">
    <location>
        <begin position="182"/>
        <end position="201"/>
    </location>
</feature>
<sequence length="282" mass="31428">MSDRTADSNACGRLRERPLSVTFMAASEYTPPSLDDFYPPALLFEGTPFELDRLMLIRLLMSAVVALFFIIAMRSPKIVPRGVQNVAEFFLDFVRINIAEEILGKEQGKRFLPIITTIFFIVLASNLASITPFLNISPNARIGMPLVLAVVAYVTFNYVGIKKYGFFKYVKSSVVVPDVPKMLHVLLIPIEFLSTFVLRPFTLTVRLMANMLAGHILLVLFFSATQYFFFTAGGFEAIFGIPSIIAGVAMTFFELLVIALQAYVFALLTAVYIDLALHADSH</sequence>
<dbReference type="PROSITE" id="PS00449">
    <property type="entry name" value="ATPASE_A"/>
    <property type="match status" value="1"/>
</dbReference>
<keyword evidence="9 11" id="KW-0472">Membrane</keyword>
<dbReference type="Gene3D" id="1.20.120.220">
    <property type="entry name" value="ATP synthase, F0 complex, subunit A"/>
    <property type="match status" value="1"/>
</dbReference>
<comment type="subcellular location">
    <subcellularLocation>
        <location evidence="11 12">Cell membrane</location>
        <topology evidence="11 12">Multi-pass membrane protein</topology>
    </subcellularLocation>
    <subcellularLocation>
        <location evidence="1">Membrane</location>
        <topology evidence="1">Multi-pass membrane protein</topology>
    </subcellularLocation>
</comment>
<dbReference type="InterPro" id="IPR035908">
    <property type="entry name" value="F0_ATP_A_sf"/>
</dbReference>
<protein>
    <recommendedName>
        <fullName evidence="11 12">ATP synthase subunit a</fullName>
    </recommendedName>
    <alternativeName>
        <fullName evidence="11">ATP synthase F0 sector subunit a</fullName>
    </alternativeName>
    <alternativeName>
        <fullName evidence="11">F-ATPase subunit 6</fullName>
    </alternativeName>
</protein>
<evidence type="ECO:0000313" key="14">
    <source>
        <dbReference type="Proteomes" id="UP000284333"/>
    </source>
</evidence>
<dbReference type="PANTHER" id="PTHR11410">
    <property type="entry name" value="ATP SYNTHASE SUBUNIT A"/>
    <property type="match status" value="1"/>
</dbReference>
<keyword evidence="7 11" id="KW-1133">Transmembrane helix</keyword>
<keyword evidence="14" id="KW-1185">Reference proteome</keyword>
<evidence type="ECO:0000256" key="5">
    <source>
        <dbReference type="ARBA" id="ARBA00022692"/>
    </source>
</evidence>
<evidence type="ECO:0000256" key="12">
    <source>
        <dbReference type="RuleBase" id="RU000483"/>
    </source>
</evidence>
<dbReference type="SUPFAM" id="SSF81336">
    <property type="entry name" value="F1F0 ATP synthase subunit A"/>
    <property type="match status" value="1"/>
</dbReference>
<keyword evidence="5 11" id="KW-0812">Transmembrane</keyword>
<evidence type="ECO:0000256" key="6">
    <source>
        <dbReference type="ARBA" id="ARBA00022781"/>
    </source>
</evidence>
<comment type="similarity">
    <text evidence="2 11 12">Belongs to the ATPase A chain family.</text>
</comment>
<dbReference type="GO" id="GO:0046933">
    <property type="term" value="F:proton-transporting ATP synthase activity, rotational mechanism"/>
    <property type="evidence" value="ECO:0007669"/>
    <property type="project" value="UniProtKB-UniRule"/>
</dbReference>
<dbReference type="GO" id="GO:0005886">
    <property type="term" value="C:plasma membrane"/>
    <property type="evidence" value="ECO:0007669"/>
    <property type="project" value="UniProtKB-SubCell"/>
</dbReference>
<keyword evidence="4 11" id="KW-0138">CF(0)</keyword>
<dbReference type="EMBL" id="RKLN01000001">
    <property type="protein sequence ID" value="RVW05927.1"/>
    <property type="molecule type" value="Genomic_DNA"/>
</dbReference>
<dbReference type="PANTHER" id="PTHR11410:SF0">
    <property type="entry name" value="ATP SYNTHASE SUBUNIT A"/>
    <property type="match status" value="1"/>
</dbReference>
<dbReference type="GO" id="GO:0045259">
    <property type="term" value="C:proton-transporting ATP synthase complex"/>
    <property type="evidence" value="ECO:0007669"/>
    <property type="project" value="UniProtKB-KW"/>
</dbReference>
<evidence type="ECO:0000256" key="8">
    <source>
        <dbReference type="ARBA" id="ARBA00023065"/>
    </source>
</evidence>
<dbReference type="InterPro" id="IPR045083">
    <property type="entry name" value="ATP_synth_F0_asu_bact/mt"/>
</dbReference>
<dbReference type="GO" id="GO:0016787">
    <property type="term" value="F:hydrolase activity"/>
    <property type="evidence" value="ECO:0007669"/>
    <property type="project" value="UniProtKB-KW"/>
</dbReference>
<dbReference type="Pfam" id="PF00119">
    <property type="entry name" value="ATP-synt_A"/>
    <property type="match status" value="1"/>
</dbReference>
<keyword evidence="8 11" id="KW-0406">Ion transport</keyword>
<keyword evidence="13" id="KW-0378">Hydrolase</keyword>
<gene>
    <name evidence="11 13" type="primary">atpB</name>
    <name evidence="13" type="ORF">EF834_00055</name>
</gene>
<evidence type="ECO:0000256" key="2">
    <source>
        <dbReference type="ARBA" id="ARBA00006810"/>
    </source>
</evidence>
<feature type="transmembrane region" description="Helical" evidence="11">
    <location>
        <begin position="142"/>
        <end position="161"/>
    </location>
</feature>
<organism evidence="13 14">
    <name type="scientific">Rhodococcus spongiicola</name>
    <dbReference type="NCBI Taxonomy" id="2487352"/>
    <lineage>
        <taxon>Bacteria</taxon>
        <taxon>Bacillati</taxon>
        <taxon>Actinomycetota</taxon>
        <taxon>Actinomycetes</taxon>
        <taxon>Mycobacteriales</taxon>
        <taxon>Nocardiaceae</taxon>
        <taxon>Rhodococcus</taxon>
    </lineage>
</organism>
<evidence type="ECO:0000256" key="9">
    <source>
        <dbReference type="ARBA" id="ARBA00023136"/>
    </source>
</evidence>
<dbReference type="PRINTS" id="PR00123">
    <property type="entry name" value="ATPASEA"/>
</dbReference>
<dbReference type="AlphaFoldDB" id="A0A3S3AAU8"/>
<evidence type="ECO:0000256" key="4">
    <source>
        <dbReference type="ARBA" id="ARBA00022547"/>
    </source>
</evidence>
<comment type="function">
    <text evidence="11 12">Key component of the proton channel; it plays a direct role in the translocation of protons across the membrane.</text>
</comment>
<evidence type="ECO:0000256" key="11">
    <source>
        <dbReference type="HAMAP-Rule" id="MF_01393"/>
    </source>
</evidence>
<accession>A0A3S3AAU8</accession>
<comment type="caution">
    <text evidence="13">The sequence shown here is derived from an EMBL/GenBank/DDBJ whole genome shotgun (WGS) entry which is preliminary data.</text>
</comment>
<feature type="transmembrane region" description="Helical" evidence="11">
    <location>
        <begin position="55"/>
        <end position="73"/>
    </location>
</feature>
<dbReference type="Proteomes" id="UP000284333">
    <property type="component" value="Unassembled WGS sequence"/>
</dbReference>
<evidence type="ECO:0000256" key="10">
    <source>
        <dbReference type="ARBA" id="ARBA00023310"/>
    </source>
</evidence>
<evidence type="ECO:0000256" key="1">
    <source>
        <dbReference type="ARBA" id="ARBA00004141"/>
    </source>
</evidence>
<reference evidence="13 14" key="1">
    <citation type="submission" date="2018-11" db="EMBL/GenBank/DDBJ databases">
        <title>Rhodococcus spongicola sp. nov. and Rhodococcus xishaensis sp. nov. from marine sponges.</title>
        <authorList>
            <person name="Li L."/>
            <person name="Lin H.W."/>
        </authorList>
    </citation>
    <scope>NUCLEOTIDE SEQUENCE [LARGE SCALE GENOMIC DNA]</scope>
    <source>
        <strain evidence="13 14">LHW50502</strain>
    </source>
</reference>
<dbReference type="InterPro" id="IPR023011">
    <property type="entry name" value="ATP_synth_F0_asu_AS"/>
</dbReference>
<dbReference type="OrthoDB" id="9809130at2"/>
<evidence type="ECO:0000313" key="13">
    <source>
        <dbReference type="EMBL" id="RVW05927.1"/>
    </source>
</evidence>
<evidence type="ECO:0000256" key="7">
    <source>
        <dbReference type="ARBA" id="ARBA00022989"/>
    </source>
</evidence>
<proteinExistence type="inferred from homology"/>
<feature type="transmembrane region" description="Helical" evidence="11">
    <location>
        <begin position="207"/>
        <end position="232"/>
    </location>
</feature>
<keyword evidence="11" id="KW-1003">Cell membrane</keyword>
<feature type="transmembrane region" description="Helical" evidence="11">
    <location>
        <begin position="111"/>
        <end position="130"/>
    </location>
</feature>
<keyword evidence="6 11" id="KW-0375">Hydrogen ion transport</keyword>
<keyword evidence="3 11" id="KW-0813">Transport</keyword>